<evidence type="ECO:0008006" key="5">
    <source>
        <dbReference type="Google" id="ProtNLM"/>
    </source>
</evidence>
<reference evidence="3" key="1">
    <citation type="submission" date="2023-01" db="EMBL/GenBank/DDBJ databases">
        <title>Comparative genomic analysis of cold water coral derived Sulfitobacter faviae: insights into their metabolism and habitat adaptation.</title>
        <authorList>
            <person name="Guo Y."/>
            <person name="Lin S."/>
            <person name="Huang Z."/>
            <person name="Tang K."/>
            <person name="Wang X."/>
        </authorList>
    </citation>
    <scope>NUCLEOTIDE SEQUENCE</scope>
    <source>
        <strain evidence="3">SCSIO W_1865</strain>
    </source>
</reference>
<evidence type="ECO:0000313" key="3">
    <source>
        <dbReference type="EMBL" id="WCE71412.1"/>
    </source>
</evidence>
<dbReference type="InterPro" id="IPR029045">
    <property type="entry name" value="ClpP/crotonase-like_dom_sf"/>
</dbReference>
<dbReference type="EMBL" id="CP116423">
    <property type="protein sequence ID" value="WCE71412.1"/>
    <property type="molecule type" value="Genomic_DNA"/>
</dbReference>
<feature type="region of interest" description="Disordered" evidence="1">
    <location>
        <begin position="51"/>
        <end position="86"/>
    </location>
</feature>
<feature type="transmembrane region" description="Helical" evidence="2">
    <location>
        <begin position="17"/>
        <end position="38"/>
    </location>
</feature>
<dbReference type="SUPFAM" id="SSF52096">
    <property type="entry name" value="ClpP/crotonase"/>
    <property type="match status" value="1"/>
</dbReference>
<proteinExistence type="predicted"/>
<keyword evidence="2" id="KW-0812">Transmembrane</keyword>
<dbReference type="Proteomes" id="UP001210770">
    <property type="component" value="Chromosome"/>
</dbReference>
<keyword evidence="2" id="KW-0472">Membrane</keyword>
<sequence>MSEGTPPEAEAPHRKPIVGRVLIGVLIFQLGLAVLLFWGDLGEGLRLPGFGPRAPELTEPIRPGDQTRRFRPERAPTPGQPMPETALPDRLVLTPVSGGRAALLEGAIEAGDAERIVKQLSELTPAPEEIYLNSPGGSVRDALELGRYLRRKGLNTALREGDICYSACPYLLAAGATRTVPESASVGVHQHYFGESTILPAFVAVEDIQRGQGEVMRYLDDMGIDPMVMQHALVTPPDEIYVLLPEELRRYGFIPAED</sequence>
<accession>A0AAX3LSN3</accession>
<organism evidence="3 4">
    <name type="scientific">Sulfitobacter faviae</name>
    <dbReference type="NCBI Taxonomy" id="1775881"/>
    <lineage>
        <taxon>Bacteria</taxon>
        <taxon>Pseudomonadati</taxon>
        <taxon>Pseudomonadota</taxon>
        <taxon>Alphaproteobacteria</taxon>
        <taxon>Rhodobacterales</taxon>
        <taxon>Roseobacteraceae</taxon>
        <taxon>Sulfitobacter</taxon>
    </lineage>
</organism>
<evidence type="ECO:0000256" key="2">
    <source>
        <dbReference type="SAM" id="Phobius"/>
    </source>
</evidence>
<gene>
    <name evidence="3" type="ORF">PL336_06135</name>
</gene>
<evidence type="ECO:0000256" key="1">
    <source>
        <dbReference type="SAM" id="MobiDB-lite"/>
    </source>
</evidence>
<name>A0AAX3LSN3_9RHOB</name>
<keyword evidence="2" id="KW-1133">Transmembrane helix</keyword>
<evidence type="ECO:0000313" key="4">
    <source>
        <dbReference type="Proteomes" id="UP001210770"/>
    </source>
</evidence>
<dbReference type="RefSeq" id="WP_271689589.1">
    <property type="nucleotide sequence ID" value="NZ_CP116423.1"/>
</dbReference>
<protein>
    <recommendedName>
        <fullName evidence="5">Periplasmic protein-like protein</fullName>
    </recommendedName>
</protein>
<dbReference type="Gene3D" id="3.90.226.10">
    <property type="entry name" value="2-enoyl-CoA Hydratase, Chain A, domain 1"/>
    <property type="match status" value="1"/>
</dbReference>
<dbReference type="AlphaFoldDB" id="A0AAX3LSN3"/>
<feature type="compositionally biased region" description="Basic and acidic residues" evidence="1">
    <location>
        <begin position="65"/>
        <end position="74"/>
    </location>
</feature>